<dbReference type="AlphaFoldDB" id="A7SHP3"/>
<evidence type="ECO:0000256" key="8">
    <source>
        <dbReference type="ARBA" id="ARBA00023004"/>
    </source>
</evidence>
<proteinExistence type="inferred from homology"/>
<dbReference type="InterPro" id="IPR042098">
    <property type="entry name" value="TauD-like_sf"/>
</dbReference>
<keyword evidence="5" id="KW-0124">Carnitine biosynthesis</keyword>
<dbReference type="PhylomeDB" id="A7SHP3"/>
<dbReference type="OrthoDB" id="406634at2759"/>
<dbReference type="SUPFAM" id="SSF51197">
    <property type="entry name" value="Clavaminate synthase-like"/>
    <property type="match status" value="1"/>
</dbReference>
<evidence type="ECO:0000256" key="7">
    <source>
        <dbReference type="ARBA" id="ARBA00023002"/>
    </source>
</evidence>
<dbReference type="InterPro" id="IPR050411">
    <property type="entry name" value="AlphaKG_dependent_hydroxylases"/>
</dbReference>
<dbReference type="STRING" id="45351.A7SHP3"/>
<dbReference type="GO" id="GO:0005739">
    <property type="term" value="C:mitochondrion"/>
    <property type="evidence" value="ECO:0000318"/>
    <property type="project" value="GO_Central"/>
</dbReference>
<feature type="domain" description="Gamma-butyrobetaine hydroxylase-like N-terminal" evidence="10">
    <location>
        <begin position="47"/>
        <end position="127"/>
    </location>
</feature>
<dbReference type="InterPro" id="IPR038492">
    <property type="entry name" value="GBBH-like_N_sf"/>
</dbReference>
<dbReference type="Gene3D" id="3.30.2020.30">
    <property type="match status" value="1"/>
</dbReference>
<evidence type="ECO:0000256" key="6">
    <source>
        <dbReference type="ARBA" id="ARBA00022964"/>
    </source>
</evidence>
<evidence type="ECO:0000256" key="5">
    <source>
        <dbReference type="ARBA" id="ARBA00022873"/>
    </source>
</evidence>
<evidence type="ECO:0000256" key="3">
    <source>
        <dbReference type="ARBA" id="ARBA00008654"/>
    </source>
</evidence>
<evidence type="ECO:0000313" key="12">
    <source>
        <dbReference type="Proteomes" id="UP000001593"/>
    </source>
</evidence>
<dbReference type="Pfam" id="PF06155">
    <property type="entry name" value="GBBH-like_N"/>
    <property type="match status" value="1"/>
</dbReference>
<comment type="similarity">
    <text evidence="3">Belongs to the gamma-BBH/TMLD family.</text>
</comment>
<dbReference type="InterPro" id="IPR010376">
    <property type="entry name" value="GBBH-like_N"/>
</dbReference>
<evidence type="ECO:0000256" key="2">
    <source>
        <dbReference type="ARBA" id="ARBA00005022"/>
    </source>
</evidence>
<dbReference type="InterPro" id="IPR003819">
    <property type="entry name" value="TauD/TfdA-like"/>
</dbReference>
<feature type="domain" description="TauD/TfdA-like" evidence="9">
    <location>
        <begin position="152"/>
        <end position="395"/>
    </location>
</feature>
<keyword evidence="8" id="KW-0408">Iron</keyword>
<reference evidence="11 12" key="1">
    <citation type="journal article" date="2007" name="Science">
        <title>Sea anemone genome reveals ancestral eumetazoan gene repertoire and genomic organization.</title>
        <authorList>
            <person name="Putnam N.H."/>
            <person name="Srivastava M."/>
            <person name="Hellsten U."/>
            <person name="Dirks B."/>
            <person name="Chapman J."/>
            <person name="Salamov A."/>
            <person name="Terry A."/>
            <person name="Shapiro H."/>
            <person name="Lindquist E."/>
            <person name="Kapitonov V.V."/>
            <person name="Jurka J."/>
            <person name="Genikhovich G."/>
            <person name="Grigoriev I.V."/>
            <person name="Lucas S.M."/>
            <person name="Steele R.E."/>
            <person name="Finnerty J.R."/>
            <person name="Technau U."/>
            <person name="Martindale M.Q."/>
            <person name="Rokhsar D.S."/>
        </authorList>
    </citation>
    <scope>NUCLEOTIDE SEQUENCE [LARGE SCALE GENOMIC DNA]</scope>
    <source>
        <strain evidence="12">CH2 X CH6</strain>
    </source>
</reference>
<evidence type="ECO:0008006" key="13">
    <source>
        <dbReference type="Google" id="ProtNLM"/>
    </source>
</evidence>
<evidence type="ECO:0000313" key="11">
    <source>
        <dbReference type="EMBL" id="EDO36770.1"/>
    </source>
</evidence>
<dbReference type="GO" id="GO:0046872">
    <property type="term" value="F:metal ion binding"/>
    <property type="evidence" value="ECO:0007669"/>
    <property type="project" value="UniProtKB-KW"/>
</dbReference>
<name>A7SHP3_NEMVE</name>
<dbReference type="Gene3D" id="3.60.130.10">
    <property type="entry name" value="Clavaminate synthase-like"/>
    <property type="match status" value="1"/>
</dbReference>
<dbReference type="eggNOG" id="KOG3888">
    <property type="taxonomic scope" value="Eukaryota"/>
</dbReference>
<dbReference type="FunFam" id="3.30.2020.30:FF:000002">
    <property type="entry name" value="Putative gamma-butyrobetaine dioxygenase"/>
    <property type="match status" value="1"/>
</dbReference>
<evidence type="ECO:0000259" key="10">
    <source>
        <dbReference type="Pfam" id="PF06155"/>
    </source>
</evidence>
<dbReference type="GO" id="GO:0016706">
    <property type="term" value="F:2-oxoglutarate-dependent dioxygenase activity"/>
    <property type="evidence" value="ECO:0007669"/>
    <property type="project" value="UniProtKB-ARBA"/>
</dbReference>
<comment type="cofactor">
    <cofactor evidence="1">
        <name>Fe(2+)</name>
        <dbReference type="ChEBI" id="CHEBI:29033"/>
    </cofactor>
</comment>
<dbReference type="UniPathway" id="UPA00118"/>
<evidence type="ECO:0000256" key="4">
    <source>
        <dbReference type="ARBA" id="ARBA00022723"/>
    </source>
</evidence>
<organism evidence="11 12">
    <name type="scientific">Nematostella vectensis</name>
    <name type="common">Starlet sea anemone</name>
    <dbReference type="NCBI Taxonomy" id="45351"/>
    <lineage>
        <taxon>Eukaryota</taxon>
        <taxon>Metazoa</taxon>
        <taxon>Cnidaria</taxon>
        <taxon>Anthozoa</taxon>
        <taxon>Hexacorallia</taxon>
        <taxon>Actiniaria</taxon>
        <taxon>Edwardsiidae</taxon>
        <taxon>Nematostella</taxon>
    </lineage>
</organism>
<dbReference type="EMBL" id="DS469662">
    <property type="protein sequence ID" value="EDO36770.1"/>
    <property type="molecule type" value="Genomic_DNA"/>
</dbReference>
<evidence type="ECO:0000256" key="1">
    <source>
        <dbReference type="ARBA" id="ARBA00001954"/>
    </source>
</evidence>
<keyword evidence="12" id="KW-1185">Reference proteome</keyword>
<keyword evidence="7" id="KW-0560">Oxidoreductase</keyword>
<sequence length="438" mass="49582">MSLQRLFYRGIRSNIKGLSNTLVKCLTSSPDHTRLLQAKEIERNLGDGLLSVTWRDGSSSRYPFIYLRDICRCPQCFHRSSLQRALDPVRELDPSLVASKAELSHDRKQITLTWPNGHVSCFDCDWLFERRLPDSNGQQFEEQSFIREDAQLLGLGADIPTISFDDVLQDERTQLTWLKLIGSHGLVLINGAGSDAGQVKKLGDVLGYLKTMWFGETYPVVNKIGSEDTGASPASIACVPKATCPYKEYRGGLHMIHCRQELGGEGGEHTFVDGFNIAKQLKKEDPENFNRLCTARILYQRKVTNHDADLKMSFSHPVIRLDDKGRLKRIICSEKYRVSFVNVPPNEVPLLYRAYFQFSRLIRNPGYTIKHKLREGDIITMDTDRVLCGRDAYGPEVSGTEVFECGFSDKDMTSSARRLLEKRLSGEGTGFEFDEPVL</sequence>
<accession>A7SHP3</accession>
<protein>
    <recommendedName>
        <fullName evidence="13">Gamma-butyrobetaine hydroxylase-like N-terminal domain-containing protein</fullName>
    </recommendedName>
</protein>
<dbReference type="GO" id="GO:0045329">
    <property type="term" value="P:carnitine biosynthetic process"/>
    <property type="evidence" value="ECO:0000318"/>
    <property type="project" value="GO_Central"/>
</dbReference>
<evidence type="ECO:0000259" key="9">
    <source>
        <dbReference type="Pfam" id="PF02668"/>
    </source>
</evidence>
<dbReference type="HOGENOM" id="CLU_021859_2_0_1"/>
<gene>
    <name evidence="11" type="ORF">NEMVEDRAFT_v1g170739</name>
</gene>
<comment type="pathway">
    <text evidence="2">Amine and polyamine biosynthesis; carnitine biosynthesis.</text>
</comment>
<dbReference type="InParanoid" id="A7SHP3"/>
<dbReference type="Proteomes" id="UP000001593">
    <property type="component" value="Unassembled WGS sequence"/>
</dbReference>
<keyword evidence="6" id="KW-0223">Dioxygenase</keyword>
<keyword evidence="4" id="KW-0479">Metal-binding</keyword>
<dbReference type="KEGG" id="nve:5508209"/>
<dbReference type="PANTHER" id="PTHR10696">
    <property type="entry name" value="GAMMA-BUTYROBETAINE HYDROXYLASE-RELATED"/>
    <property type="match status" value="1"/>
</dbReference>
<dbReference type="PANTHER" id="PTHR10696:SF33">
    <property type="entry name" value="GAMMA-BUTYROBETAINE DIOXYGENASE"/>
    <property type="match status" value="1"/>
</dbReference>
<dbReference type="Pfam" id="PF02668">
    <property type="entry name" value="TauD"/>
    <property type="match status" value="1"/>
</dbReference>